<reference evidence="1 2" key="1">
    <citation type="submission" date="2018-02" db="EMBL/GenBank/DDBJ databases">
        <title>Complete genome sequencing of Faecalibacterium prausnitzii strains isolated from the human gut.</title>
        <authorList>
            <person name="Fitzgerald B.C."/>
            <person name="Shkoporov A.N."/>
            <person name="Ross P.R."/>
            <person name="Hill C."/>
        </authorList>
    </citation>
    <scope>NUCLEOTIDE SEQUENCE [LARGE SCALE GENOMIC DNA]</scope>
    <source>
        <strain evidence="1 2">APC942/32-1</strain>
    </source>
</reference>
<dbReference type="Gene3D" id="3.90.550.10">
    <property type="entry name" value="Spore Coat Polysaccharide Biosynthesis Protein SpsA, Chain A"/>
    <property type="match status" value="1"/>
</dbReference>
<dbReference type="OrthoDB" id="9779926at2"/>
<accession>A0A329U261</accession>
<proteinExistence type="predicted"/>
<dbReference type="Proteomes" id="UP000251144">
    <property type="component" value="Unassembled WGS sequence"/>
</dbReference>
<dbReference type="InterPro" id="IPR029044">
    <property type="entry name" value="Nucleotide-diphossugar_trans"/>
</dbReference>
<evidence type="ECO:0000313" key="2">
    <source>
        <dbReference type="Proteomes" id="UP000251144"/>
    </source>
</evidence>
<gene>
    <name evidence="1" type="ORF">C4N26_03355</name>
</gene>
<comment type="caution">
    <text evidence="1">The sequence shown here is derived from an EMBL/GenBank/DDBJ whole genome shotgun (WGS) entry which is preliminary data.</text>
</comment>
<dbReference type="GO" id="GO:0016740">
    <property type="term" value="F:transferase activity"/>
    <property type="evidence" value="ECO:0007669"/>
    <property type="project" value="UniProtKB-KW"/>
</dbReference>
<evidence type="ECO:0000313" key="1">
    <source>
        <dbReference type="EMBL" id="RAW55008.1"/>
    </source>
</evidence>
<dbReference type="AlphaFoldDB" id="A0A329U261"/>
<protein>
    <submittedName>
        <fullName evidence="1">Nucleotidyltransferase</fullName>
    </submittedName>
</protein>
<keyword evidence="1" id="KW-0808">Transferase</keyword>
<dbReference type="SUPFAM" id="SSF53448">
    <property type="entry name" value="Nucleotide-diphospho-sugar transferases"/>
    <property type="match status" value="1"/>
</dbReference>
<dbReference type="RefSeq" id="WP_158400327.1">
    <property type="nucleotide sequence ID" value="NZ_PRLB01000002.1"/>
</dbReference>
<sequence>MNKPVLVVMAAGMGSRYGGMKQIDPVGPCGQVIVDYSLYDARRAGFETVIFVIKHEIEEAFKAAIGDRVSRVMDVKYAFQQLDELPEGYTIPEGRVKPWGTCHAVLAAKPCIHGPFAVINADDYYGPEAFKVIYDYLSTHTDGEVYDYCMVSYLLKNTVSENGSVARGVCALNEDSTLHSVTERTRIETYEGGIHYTEDGGESWTDLPGETPVSMNLWGFGESFVKEADRRFARWLDENLEKNPLKCEYFLPLVVSELIGEKKAAVKVLRSTDKWYGVTYREDKPVVVEAIAQKTADGLYPEDLWD</sequence>
<dbReference type="EMBL" id="PRLB01000002">
    <property type="protein sequence ID" value="RAW55008.1"/>
    <property type="molecule type" value="Genomic_DNA"/>
</dbReference>
<name>A0A329U261_9FIRM</name>
<organism evidence="1 2">
    <name type="scientific">Faecalibacterium prausnitzii</name>
    <dbReference type="NCBI Taxonomy" id="853"/>
    <lineage>
        <taxon>Bacteria</taxon>
        <taxon>Bacillati</taxon>
        <taxon>Bacillota</taxon>
        <taxon>Clostridia</taxon>
        <taxon>Eubacteriales</taxon>
        <taxon>Oscillospiraceae</taxon>
        <taxon>Faecalibacterium</taxon>
    </lineage>
</organism>